<feature type="domain" description="WGR" evidence="1">
    <location>
        <begin position="2"/>
        <end position="62"/>
    </location>
</feature>
<dbReference type="EMBL" id="CP048113">
    <property type="protein sequence ID" value="QHS63318.1"/>
    <property type="molecule type" value="Genomic_DNA"/>
</dbReference>
<accession>A0A6B9ZLQ5</accession>
<dbReference type="RefSeq" id="WP_162335034.1">
    <property type="nucleotide sequence ID" value="NZ_CP048113.1"/>
</dbReference>
<dbReference type="InterPro" id="IPR036930">
    <property type="entry name" value="WGR_dom_sf"/>
</dbReference>
<dbReference type="Pfam" id="PF05406">
    <property type="entry name" value="WGR"/>
    <property type="match status" value="1"/>
</dbReference>
<protein>
    <submittedName>
        <fullName evidence="2">WGR domain-containing protein</fullName>
    </submittedName>
</protein>
<dbReference type="KEGG" id="chih:GWR21_28145"/>
<evidence type="ECO:0000313" key="2">
    <source>
        <dbReference type="EMBL" id="QHS63318.1"/>
    </source>
</evidence>
<evidence type="ECO:0000313" key="3">
    <source>
        <dbReference type="Proteomes" id="UP000476411"/>
    </source>
</evidence>
<dbReference type="Gene3D" id="2.20.140.10">
    <property type="entry name" value="WGR domain"/>
    <property type="match status" value="1"/>
</dbReference>
<dbReference type="InterPro" id="IPR008893">
    <property type="entry name" value="WGR_domain"/>
</dbReference>
<sequence>MTQYFEYREEQMICFYEITLENKIVRTRYGQKGTDGTTNEKVFTDTNTAVQEYERLIEEKKEDSAFFFRLGDDYRL</sequence>
<name>A0A6B9ZLQ5_9BACT</name>
<dbReference type="SUPFAM" id="SSF142921">
    <property type="entry name" value="WGR domain-like"/>
    <property type="match status" value="1"/>
</dbReference>
<dbReference type="AlphaFoldDB" id="A0A6B9ZLQ5"/>
<dbReference type="CDD" id="cd07996">
    <property type="entry name" value="WGR_MMR_like"/>
    <property type="match status" value="1"/>
</dbReference>
<evidence type="ECO:0000259" key="1">
    <source>
        <dbReference type="Pfam" id="PF05406"/>
    </source>
</evidence>
<reference evidence="2 3" key="1">
    <citation type="submission" date="2020-01" db="EMBL/GenBank/DDBJ databases">
        <title>Complete genome sequence of Chitinophaga sp. H33E-04 isolated from quinoa roots.</title>
        <authorList>
            <person name="Weon H.-Y."/>
            <person name="Lee S.A."/>
        </authorList>
    </citation>
    <scope>NUCLEOTIDE SEQUENCE [LARGE SCALE GENOMIC DNA]</scope>
    <source>
        <strain evidence="2 3">H33E-04</strain>
    </source>
</reference>
<dbReference type="Proteomes" id="UP000476411">
    <property type="component" value="Chromosome"/>
</dbReference>
<dbReference type="InterPro" id="IPR049809">
    <property type="entry name" value="YehF/YfeS-like_WGR"/>
</dbReference>
<organism evidence="2 3">
    <name type="scientific">Chitinophaga agri</name>
    <dbReference type="NCBI Taxonomy" id="2703787"/>
    <lineage>
        <taxon>Bacteria</taxon>
        <taxon>Pseudomonadati</taxon>
        <taxon>Bacteroidota</taxon>
        <taxon>Chitinophagia</taxon>
        <taxon>Chitinophagales</taxon>
        <taxon>Chitinophagaceae</taxon>
        <taxon>Chitinophaga</taxon>
    </lineage>
</organism>
<keyword evidence="3" id="KW-1185">Reference proteome</keyword>
<gene>
    <name evidence="2" type="ORF">GWR21_28145</name>
</gene>
<proteinExistence type="predicted"/>